<reference evidence="2 3" key="1">
    <citation type="journal article" date="2015" name="Genome Announc.">
        <title>Expanding the biotechnology potential of lactobacilli through comparative genomics of 213 strains and associated genera.</title>
        <authorList>
            <person name="Sun Z."/>
            <person name="Harris H.M."/>
            <person name="McCann A."/>
            <person name="Guo C."/>
            <person name="Argimon S."/>
            <person name="Zhang W."/>
            <person name="Yang X."/>
            <person name="Jeffery I.B."/>
            <person name="Cooney J.C."/>
            <person name="Kagawa T.F."/>
            <person name="Liu W."/>
            <person name="Song Y."/>
            <person name="Salvetti E."/>
            <person name="Wrobel A."/>
            <person name="Rasinkangas P."/>
            <person name="Parkhill J."/>
            <person name="Rea M.C."/>
            <person name="O'Sullivan O."/>
            <person name="Ritari J."/>
            <person name="Douillard F.P."/>
            <person name="Paul Ross R."/>
            <person name="Yang R."/>
            <person name="Briner A.E."/>
            <person name="Felis G.E."/>
            <person name="de Vos W.M."/>
            <person name="Barrangou R."/>
            <person name="Klaenhammer T.R."/>
            <person name="Caufield P.W."/>
            <person name="Cui Y."/>
            <person name="Zhang H."/>
            <person name="O'Toole P.W."/>
        </authorList>
    </citation>
    <scope>NUCLEOTIDE SEQUENCE [LARGE SCALE GENOMIC DNA]</scope>
    <source>
        <strain evidence="2 3">DSM 19910</strain>
    </source>
</reference>
<keyword evidence="1" id="KW-0472">Membrane</keyword>
<feature type="transmembrane region" description="Helical" evidence="1">
    <location>
        <begin position="109"/>
        <end position="129"/>
    </location>
</feature>
<sequence>MDCVKAVPGDIVTSAIISLGVILLRIIFNKCSKHFFIIKRCLSNLPSAFNEKKPNMSYQIIPSPSYRFSDRKSRTFQKVSLSTLFWFLLILVFGALALKDYQHIVQIDIYAISLFFISSGLICITVSAITNKIQKSTLMFSIFSVLLSFYIYHNANILPAMVAKIPSDFSMKLLFWNNSVFFATIYIFLGLIVAIVEMILVACLFLRMFAIKVDSIKSIKVLQRIINKTEILDGFKNVSLMFVVFTTLSYLLTSGIVTKYVLKSFY</sequence>
<feature type="transmembrane region" description="Helical" evidence="1">
    <location>
        <begin position="79"/>
        <end position="97"/>
    </location>
</feature>
<feature type="transmembrane region" description="Helical" evidence="1">
    <location>
        <begin position="6"/>
        <end position="28"/>
    </location>
</feature>
<organism evidence="2 3">
    <name type="scientific">Liquorilactobacillus capillatus DSM 19910</name>
    <dbReference type="NCBI Taxonomy" id="1423731"/>
    <lineage>
        <taxon>Bacteria</taxon>
        <taxon>Bacillati</taxon>
        <taxon>Bacillota</taxon>
        <taxon>Bacilli</taxon>
        <taxon>Lactobacillales</taxon>
        <taxon>Lactobacillaceae</taxon>
        <taxon>Liquorilactobacillus</taxon>
    </lineage>
</organism>
<comment type="caution">
    <text evidence="2">The sequence shown here is derived from an EMBL/GenBank/DDBJ whole genome shotgun (WGS) entry which is preliminary data.</text>
</comment>
<dbReference type="EMBL" id="AZEF01000011">
    <property type="protein sequence ID" value="KRL02588.1"/>
    <property type="molecule type" value="Genomic_DNA"/>
</dbReference>
<proteinExistence type="predicted"/>
<dbReference type="STRING" id="1423731.FC81_GL000625"/>
<dbReference type="AlphaFoldDB" id="A0A0R1M3H9"/>
<keyword evidence="3" id="KW-1185">Reference proteome</keyword>
<feature type="transmembrane region" description="Helical" evidence="1">
    <location>
        <begin position="136"/>
        <end position="153"/>
    </location>
</feature>
<accession>A0A0R1M3H9</accession>
<protein>
    <submittedName>
        <fullName evidence="2">Uncharacterized protein</fullName>
    </submittedName>
</protein>
<keyword evidence="1" id="KW-0812">Transmembrane</keyword>
<feature type="transmembrane region" description="Helical" evidence="1">
    <location>
        <begin position="238"/>
        <end position="262"/>
    </location>
</feature>
<evidence type="ECO:0000256" key="1">
    <source>
        <dbReference type="SAM" id="Phobius"/>
    </source>
</evidence>
<feature type="transmembrane region" description="Helical" evidence="1">
    <location>
        <begin position="173"/>
        <end position="206"/>
    </location>
</feature>
<evidence type="ECO:0000313" key="2">
    <source>
        <dbReference type="EMBL" id="KRL02588.1"/>
    </source>
</evidence>
<keyword evidence="1" id="KW-1133">Transmembrane helix</keyword>
<dbReference type="PATRIC" id="fig|1423731.3.peg.639"/>
<evidence type="ECO:0000313" key="3">
    <source>
        <dbReference type="Proteomes" id="UP000051621"/>
    </source>
</evidence>
<dbReference type="Proteomes" id="UP000051621">
    <property type="component" value="Unassembled WGS sequence"/>
</dbReference>
<gene>
    <name evidence="2" type="ORF">FC81_GL000625</name>
</gene>
<name>A0A0R1M3H9_9LACO</name>